<dbReference type="VEuPathDB" id="TriTrypDB:TCDM_06764"/>
<comment type="caution">
    <text evidence="2">The sequence shown here is derived from an EMBL/GenBank/DDBJ whole genome shotgun (WGS) entry which is preliminary data.</text>
</comment>
<dbReference type="AlphaFoldDB" id="A0A2V2V004"/>
<evidence type="ECO:0000313" key="3">
    <source>
        <dbReference type="Proteomes" id="UP000246121"/>
    </source>
</evidence>
<name>A0A2V2V004_TRYCR</name>
<dbReference type="VEuPathDB" id="TriTrypDB:C4B63_84g74"/>
<accession>A0A2V2V004</accession>
<proteinExistence type="predicted"/>
<dbReference type="VEuPathDB" id="TriTrypDB:TcCLB.509643.20"/>
<feature type="region of interest" description="Disordered" evidence="1">
    <location>
        <begin position="310"/>
        <end position="338"/>
    </location>
</feature>
<dbReference type="Proteomes" id="UP000246121">
    <property type="component" value="Unassembled WGS sequence"/>
</dbReference>
<dbReference type="VEuPathDB" id="TriTrypDB:C3747_60g174"/>
<feature type="region of interest" description="Disordered" evidence="1">
    <location>
        <begin position="1"/>
        <end position="34"/>
    </location>
</feature>
<reference evidence="2 3" key="1">
    <citation type="journal article" date="2018" name="Microb. Genom.">
        <title>Expanding an expanded genome: long-read sequencing of Trypanosoma cruzi.</title>
        <authorList>
            <person name="Berna L."/>
            <person name="Rodriguez M."/>
            <person name="Chiribao M.L."/>
            <person name="Parodi-Talice A."/>
            <person name="Pita S."/>
            <person name="Rijo G."/>
            <person name="Alvarez-Valin F."/>
            <person name="Robello C."/>
        </authorList>
    </citation>
    <scope>NUCLEOTIDE SEQUENCE [LARGE SCALE GENOMIC DNA]</scope>
    <source>
        <strain evidence="2 3">Dm28c</strain>
    </source>
</reference>
<feature type="compositionally biased region" description="Low complexity" evidence="1">
    <location>
        <begin position="20"/>
        <end position="29"/>
    </location>
</feature>
<organism evidence="2 3">
    <name type="scientific">Trypanosoma cruzi</name>
    <dbReference type="NCBI Taxonomy" id="5693"/>
    <lineage>
        <taxon>Eukaryota</taxon>
        <taxon>Discoba</taxon>
        <taxon>Euglenozoa</taxon>
        <taxon>Kinetoplastea</taxon>
        <taxon>Metakinetoplastina</taxon>
        <taxon>Trypanosomatida</taxon>
        <taxon>Trypanosomatidae</taxon>
        <taxon>Trypanosoma</taxon>
        <taxon>Schizotrypanum</taxon>
    </lineage>
</organism>
<dbReference type="VEuPathDB" id="TriTrypDB:TcCL_ESM02764"/>
<dbReference type="EMBL" id="PRFA01000084">
    <property type="protein sequence ID" value="PWU87793.1"/>
    <property type="molecule type" value="Genomic_DNA"/>
</dbReference>
<protein>
    <submittedName>
        <fullName evidence="2">Uncharacterized protein</fullName>
    </submittedName>
</protein>
<dbReference type="VEuPathDB" id="TriTrypDB:TCSYLVIO_004847"/>
<dbReference type="VEuPathDB" id="TriTrypDB:ECC02_012439"/>
<gene>
    <name evidence="2" type="ORF">C4B63_84g74</name>
</gene>
<dbReference type="VEuPathDB" id="TriTrypDB:TcBrA4_0015330"/>
<dbReference type="VEuPathDB" id="TriTrypDB:TcCLB.507711.250"/>
<evidence type="ECO:0000256" key="1">
    <source>
        <dbReference type="SAM" id="MobiDB-lite"/>
    </source>
</evidence>
<dbReference type="VEuPathDB" id="TriTrypDB:TcG_09843"/>
<dbReference type="VEuPathDB" id="TriTrypDB:Tc_MARK_3591"/>
<sequence>MFSSRTPAVKAEETLLQPLRPTRPSTTKPTKPDYFPMSLVRKPMGPAIYPGAAAAEDVSKGLLVSDALHDMTFYTGVSESLPDAGRPVLNSLLFSQRHVVNDSPSVEEEIASINERIRLWRASRLQEVFTNYEHSKQQALLDEKVEERIKERQAAERDRTIRRISRMLDSLIPELEKAITETSEAKLNVLNAARHEALLKKWKERDEMQQRFLRDMRIAERRWLVDRQFQRNMDERNLLDSQHYYSFLERKMEERLAFRHLCEAFYNEKIIVGVYDDEREVRKRMIRLEAEDRIDINKKLRKFIPPKAMAVATEEKRTENDDSITSGPKNRQDPGKNVEKTRDIQAVEHQADIQELVAPAEDVQELVAPAEDVQELVAPAEDVQELVAPAEDVQELVAPAEDVQELVAPAEDVQELVAPAEDVQELVAPAEDVQELVAPAEDVRKLVAPAEDVQELVAPAEDVQELVAPAEDVQELVAPAEDVRKLVAPAEDVQELVAPAEDVQELVAPAEDVQELVAPAEDVQELVAPAENVKELVAPAENVKELVAPAENVKELVAPAENVKELVAPAENVKELVAPAEDVQELVAPAEDVQELVAPAEDVQELVAPAEDVQETGGSS</sequence>
<evidence type="ECO:0000313" key="2">
    <source>
        <dbReference type="EMBL" id="PWU87793.1"/>
    </source>
</evidence>